<name>A0A7S3NFM6_9SPIT</name>
<organism evidence="2">
    <name type="scientific">Euplotes harpa</name>
    <dbReference type="NCBI Taxonomy" id="151035"/>
    <lineage>
        <taxon>Eukaryota</taxon>
        <taxon>Sar</taxon>
        <taxon>Alveolata</taxon>
        <taxon>Ciliophora</taxon>
        <taxon>Intramacronucleata</taxon>
        <taxon>Spirotrichea</taxon>
        <taxon>Hypotrichia</taxon>
        <taxon>Euplotida</taxon>
        <taxon>Euplotidae</taxon>
        <taxon>Euplotes</taxon>
    </lineage>
</organism>
<reference evidence="2" key="1">
    <citation type="submission" date="2021-01" db="EMBL/GenBank/DDBJ databases">
        <authorList>
            <person name="Corre E."/>
            <person name="Pelletier E."/>
            <person name="Niang G."/>
            <person name="Scheremetjew M."/>
            <person name="Finn R."/>
            <person name="Kale V."/>
            <person name="Holt S."/>
            <person name="Cochrane G."/>
            <person name="Meng A."/>
            <person name="Brown T."/>
            <person name="Cohen L."/>
        </authorList>
    </citation>
    <scope>NUCLEOTIDE SEQUENCE</scope>
    <source>
        <strain evidence="2">FSP1.4</strain>
    </source>
</reference>
<feature type="region of interest" description="Disordered" evidence="1">
    <location>
        <begin position="37"/>
        <end position="62"/>
    </location>
</feature>
<evidence type="ECO:0000256" key="1">
    <source>
        <dbReference type="SAM" id="MobiDB-lite"/>
    </source>
</evidence>
<accession>A0A7S3NFM6</accession>
<feature type="compositionally biased region" description="Polar residues" evidence="1">
    <location>
        <begin position="37"/>
        <end position="51"/>
    </location>
</feature>
<protein>
    <submittedName>
        <fullName evidence="2">Uncharacterized protein</fullName>
    </submittedName>
</protein>
<evidence type="ECO:0000313" key="2">
    <source>
        <dbReference type="EMBL" id="CAE0357653.1"/>
    </source>
</evidence>
<gene>
    <name evidence="2" type="ORF">EHAR0213_LOCUS16572</name>
</gene>
<sequence>MGVLKKLPLKDEDIMNLTPTTKVDPYKLLTKLRETQNDSTCKISPARQTLNADPEQAANPSQRRYSMEDLGDHKTMILPNIKARLSSNETVPYSEFIIGARSSVK</sequence>
<dbReference type="AlphaFoldDB" id="A0A7S3NFM6"/>
<dbReference type="EMBL" id="HBII01039257">
    <property type="protein sequence ID" value="CAE0357653.1"/>
    <property type="molecule type" value="Transcribed_RNA"/>
</dbReference>
<proteinExistence type="predicted"/>